<keyword evidence="4 11" id="KW-0493">Microtubule</keyword>
<evidence type="ECO:0000256" key="4">
    <source>
        <dbReference type="ARBA" id="ARBA00022701"/>
    </source>
</evidence>
<name>A0AAV5TPC0_9BILA</name>
<evidence type="ECO:0000313" key="14">
    <source>
        <dbReference type="EMBL" id="GMS96283.1"/>
    </source>
</evidence>
<dbReference type="PRINTS" id="PR00380">
    <property type="entry name" value="KINESINHEAVY"/>
</dbReference>
<dbReference type="PANTHER" id="PTHR47969">
    <property type="entry name" value="CHROMOSOME-ASSOCIATED KINESIN KIF4A-RELATED"/>
    <property type="match status" value="1"/>
</dbReference>
<dbReference type="InterPro" id="IPR027417">
    <property type="entry name" value="P-loop_NTPase"/>
</dbReference>
<dbReference type="GO" id="GO:0008017">
    <property type="term" value="F:microtubule binding"/>
    <property type="evidence" value="ECO:0007669"/>
    <property type="project" value="InterPro"/>
</dbReference>
<dbReference type="AlphaFoldDB" id="A0AAV5TPC0"/>
<reference evidence="14" key="1">
    <citation type="submission" date="2023-10" db="EMBL/GenBank/DDBJ databases">
        <title>Genome assembly of Pristionchus species.</title>
        <authorList>
            <person name="Yoshida K."/>
            <person name="Sommer R.J."/>
        </authorList>
    </citation>
    <scope>NUCLEOTIDE SEQUENCE</scope>
    <source>
        <strain evidence="14">RS0144</strain>
    </source>
</reference>
<dbReference type="InterPro" id="IPR001752">
    <property type="entry name" value="Kinesin_motor_dom"/>
</dbReference>
<accession>A0AAV5TPC0</accession>
<dbReference type="GO" id="GO:0007018">
    <property type="term" value="P:microtubule-based movement"/>
    <property type="evidence" value="ECO:0007669"/>
    <property type="project" value="InterPro"/>
</dbReference>
<dbReference type="GO" id="GO:0003777">
    <property type="term" value="F:microtubule motor activity"/>
    <property type="evidence" value="ECO:0007669"/>
    <property type="project" value="InterPro"/>
</dbReference>
<feature type="region of interest" description="Disordered" evidence="12">
    <location>
        <begin position="608"/>
        <end position="636"/>
    </location>
</feature>
<evidence type="ECO:0000256" key="12">
    <source>
        <dbReference type="SAM" id="MobiDB-lite"/>
    </source>
</evidence>
<evidence type="ECO:0000256" key="6">
    <source>
        <dbReference type="ARBA" id="ARBA00022840"/>
    </source>
</evidence>
<dbReference type="GO" id="GO:0005874">
    <property type="term" value="C:microtubule"/>
    <property type="evidence" value="ECO:0007669"/>
    <property type="project" value="UniProtKB-KW"/>
</dbReference>
<comment type="similarity">
    <text evidence="10 11">Belongs to the TRAFAC class myosin-kinesin ATPase superfamily. Kinesin family.</text>
</comment>
<dbReference type="SUPFAM" id="SSF52540">
    <property type="entry name" value="P-loop containing nucleoside triphosphate hydrolases"/>
    <property type="match status" value="1"/>
</dbReference>
<evidence type="ECO:0000256" key="9">
    <source>
        <dbReference type="ARBA" id="ARBA00023212"/>
    </source>
</evidence>
<feature type="region of interest" description="Disordered" evidence="12">
    <location>
        <begin position="380"/>
        <end position="417"/>
    </location>
</feature>
<feature type="compositionally biased region" description="Polar residues" evidence="12">
    <location>
        <begin position="609"/>
        <end position="620"/>
    </location>
</feature>
<evidence type="ECO:0000256" key="8">
    <source>
        <dbReference type="ARBA" id="ARBA00023175"/>
    </source>
</evidence>
<evidence type="ECO:0000256" key="2">
    <source>
        <dbReference type="ARBA" id="ARBA00004245"/>
    </source>
</evidence>
<feature type="compositionally biased region" description="Low complexity" evidence="12">
    <location>
        <begin position="776"/>
        <end position="790"/>
    </location>
</feature>
<dbReference type="FunFam" id="3.40.850.10:FF:000029">
    <property type="entry name" value="Kinesin-like protein KIF17"/>
    <property type="match status" value="1"/>
</dbReference>
<dbReference type="PROSITE" id="PS50067">
    <property type="entry name" value="KINESIN_MOTOR_2"/>
    <property type="match status" value="1"/>
</dbReference>
<feature type="compositionally biased region" description="Polar residues" evidence="12">
    <location>
        <begin position="729"/>
        <end position="747"/>
    </location>
</feature>
<gene>
    <name evidence="14" type="ORF">PENTCL1PPCAC_18458</name>
</gene>
<keyword evidence="8 10" id="KW-0505">Motor protein</keyword>
<evidence type="ECO:0000256" key="7">
    <source>
        <dbReference type="ARBA" id="ARBA00023054"/>
    </source>
</evidence>
<evidence type="ECO:0000256" key="5">
    <source>
        <dbReference type="ARBA" id="ARBA00022741"/>
    </source>
</evidence>
<feature type="compositionally biased region" description="Low complexity" evidence="12">
    <location>
        <begin position="756"/>
        <end position="769"/>
    </location>
</feature>
<protein>
    <recommendedName>
        <fullName evidence="11">Kinesin-like protein</fullName>
    </recommendedName>
</protein>
<evidence type="ECO:0000256" key="3">
    <source>
        <dbReference type="ARBA" id="ARBA00022490"/>
    </source>
</evidence>
<proteinExistence type="inferred from homology"/>
<dbReference type="Proteomes" id="UP001432027">
    <property type="component" value="Unassembled WGS sequence"/>
</dbReference>
<keyword evidence="5 10" id="KW-0547">Nucleotide-binding</keyword>
<dbReference type="SMART" id="SM00129">
    <property type="entry name" value="KISc"/>
    <property type="match status" value="1"/>
</dbReference>
<evidence type="ECO:0000256" key="1">
    <source>
        <dbReference type="ARBA" id="ARBA00004138"/>
    </source>
</evidence>
<comment type="subcellular location">
    <subcellularLocation>
        <location evidence="1">Cell projection</location>
        <location evidence="1">Cilium</location>
    </subcellularLocation>
    <subcellularLocation>
        <location evidence="2">Cytoplasm</location>
        <location evidence="2">Cytoskeleton</location>
    </subcellularLocation>
</comment>
<keyword evidence="15" id="KW-1185">Reference proteome</keyword>
<dbReference type="Pfam" id="PF00225">
    <property type="entry name" value="Kinesin"/>
    <property type="match status" value="1"/>
</dbReference>
<feature type="domain" description="Kinesin motor" evidence="13">
    <location>
        <begin position="21"/>
        <end position="352"/>
    </location>
</feature>
<feature type="compositionally biased region" description="Low complexity" evidence="12">
    <location>
        <begin position="394"/>
        <end position="407"/>
    </location>
</feature>
<keyword evidence="9" id="KW-0206">Cytoskeleton</keyword>
<dbReference type="GO" id="GO:0005524">
    <property type="term" value="F:ATP binding"/>
    <property type="evidence" value="ECO:0007669"/>
    <property type="project" value="UniProtKB-UniRule"/>
</dbReference>
<dbReference type="PANTHER" id="PTHR47969:SF21">
    <property type="entry name" value="KINESIN-LIKE PROTEIN"/>
    <property type="match status" value="1"/>
</dbReference>
<feature type="region of interest" description="Disordered" evidence="12">
    <location>
        <begin position="729"/>
        <end position="818"/>
    </location>
</feature>
<sequence length="838" mass="93599">MDASGASSNGSLMRASRNDETVKVIVRCRPLSQQEIGQGHDRIVRMHTDRGLIELRNPKGSNEEPTKDFTFDAIYDENSRQSDLYEETFRELVDSVLNGFNGTIFAYGQTGTGKTYTMEGIAELAEERGVLHNTFEHIFSHIAASRNQQYLVRASYLEIYQEELRDLLVEDVKQKLELKERPDTGIYVPNLKSTVCKSIVEIRRLMAEGNRNRITAFTNMNERSSRSHAIFIITIECSEVGADGQNHIRVGRLNLVDLAGSERQAKTGATGDRLKEATKINLSLSALGNVISALVDGRSTHIPYRDSKLTRLLQDSLGGNSKTVMVACIGPASYNFEETLSTLRYANRAKNIKNRPKINEDPKDALLREFQEEINRLKAMLDTKKKGGGGRPMTSSGRVSSAASSTTGDDDWEATQRRMEREREAIENDANLIESEKSRLLTEVQSRANALEQERRAQQAVAERLKKIQESMLGGDEEALLGRTRAQNEELEQKRKIIAEQKKREREMQEQLEQREESMNEFHSTVTNLKQELEGRQRRLKKMYIKLQKARMGLEDARLASSSERQETETSVTELTKELKLKLLIVENFIPLEVRERVESAVSWDDDNQLWTRPSSSTAGDDSGVGSTEEVRYESSIPEEVYEARPIATAGARRPMSRVERARIEGARDRLLRGRGSAHSIRPSLFADPPHVEAAMPEEFARFCGENILVFNTVERAPRMVRDINEAISQSKSAQTSDRPLSSSTVTLDLGGSLMTSSSSSAATRPPSRSHLRTPSAGRSRSKNSSARNALPSAPAPSDRSTVGGPIKVSPLGSTRSTPVVVYPTARGLVGTNKNRHY</sequence>
<organism evidence="14 15">
    <name type="scientific">Pristionchus entomophagus</name>
    <dbReference type="NCBI Taxonomy" id="358040"/>
    <lineage>
        <taxon>Eukaryota</taxon>
        <taxon>Metazoa</taxon>
        <taxon>Ecdysozoa</taxon>
        <taxon>Nematoda</taxon>
        <taxon>Chromadorea</taxon>
        <taxon>Rhabditida</taxon>
        <taxon>Rhabditina</taxon>
        <taxon>Diplogasteromorpha</taxon>
        <taxon>Diplogasteroidea</taxon>
        <taxon>Neodiplogasteridae</taxon>
        <taxon>Pristionchus</taxon>
    </lineage>
</organism>
<comment type="caution">
    <text evidence="14">The sequence shown here is derived from an EMBL/GenBank/DDBJ whole genome shotgun (WGS) entry which is preliminary data.</text>
</comment>
<dbReference type="InterPro" id="IPR019821">
    <property type="entry name" value="Kinesin_motor_CS"/>
</dbReference>
<keyword evidence="3" id="KW-0963">Cytoplasm</keyword>
<evidence type="ECO:0000256" key="10">
    <source>
        <dbReference type="PROSITE-ProRule" id="PRU00283"/>
    </source>
</evidence>
<dbReference type="GO" id="GO:0005929">
    <property type="term" value="C:cilium"/>
    <property type="evidence" value="ECO:0007669"/>
    <property type="project" value="UniProtKB-SubCell"/>
</dbReference>
<keyword evidence="6 10" id="KW-0067">ATP-binding</keyword>
<dbReference type="InterPro" id="IPR036961">
    <property type="entry name" value="Kinesin_motor_dom_sf"/>
</dbReference>
<dbReference type="PROSITE" id="PS00411">
    <property type="entry name" value="KINESIN_MOTOR_1"/>
    <property type="match status" value="1"/>
</dbReference>
<dbReference type="InterPro" id="IPR027640">
    <property type="entry name" value="Kinesin-like_fam"/>
</dbReference>
<keyword evidence="7" id="KW-0175">Coiled coil</keyword>
<dbReference type="EMBL" id="BTSX01000004">
    <property type="protein sequence ID" value="GMS96283.1"/>
    <property type="molecule type" value="Genomic_DNA"/>
</dbReference>
<evidence type="ECO:0000313" key="15">
    <source>
        <dbReference type="Proteomes" id="UP001432027"/>
    </source>
</evidence>
<evidence type="ECO:0000259" key="13">
    <source>
        <dbReference type="PROSITE" id="PS50067"/>
    </source>
</evidence>
<evidence type="ECO:0000256" key="11">
    <source>
        <dbReference type="RuleBase" id="RU000394"/>
    </source>
</evidence>
<dbReference type="Gene3D" id="3.40.850.10">
    <property type="entry name" value="Kinesin motor domain"/>
    <property type="match status" value="1"/>
</dbReference>
<feature type="binding site" evidence="10">
    <location>
        <begin position="108"/>
        <end position="115"/>
    </location>
    <ligand>
        <name>ATP</name>
        <dbReference type="ChEBI" id="CHEBI:30616"/>
    </ligand>
</feature>